<dbReference type="GO" id="GO:0009288">
    <property type="term" value="C:bacterial-type flagellum"/>
    <property type="evidence" value="ECO:0007669"/>
    <property type="project" value="TreeGrafter"/>
</dbReference>
<evidence type="ECO:0000259" key="2">
    <source>
        <dbReference type="Pfam" id="PF00460"/>
    </source>
</evidence>
<dbReference type="GO" id="GO:0071978">
    <property type="term" value="P:bacterial-type flagellum-dependent swarming motility"/>
    <property type="evidence" value="ECO:0007669"/>
    <property type="project" value="TreeGrafter"/>
</dbReference>
<name>A0A3B0V3A2_9ZZZZ</name>
<comment type="similarity">
    <text evidence="1">Belongs to the flagella basal body rod proteins family.</text>
</comment>
<dbReference type="EMBL" id="UOEX01000127">
    <property type="protein sequence ID" value="VAW35380.1"/>
    <property type="molecule type" value="Genomic_DNA"/>
</dbReference>
<dbReference type="Pfam" id="PF06429">
    <property type="entry name" value="Flg_bbr_C"/>
    <property type="match status" value="1"/>
</dbReference>
<dbReference type="AlphaFoldDB" id="A0A3B0V3A2"/>
<dbReference type="Pfam" id="PF00460">
    <property type="entry name" value="Flg_bb_rod"/>
    <property type="match status" value="1"/>
</dbReference>
<evidence type="ECO:0000256" key="1">
    <source>
        <dbReference type="ARBA" id="ARBA00009677"/>
    </source>
</evidence>
<proteinExistence type="inferred from homology"/>
<gene>
    <name evidence="4" type="ORF">MNBD_DELTA03-633</name>
</gene>
<protein>
    <recommendedName>
        <fullName evidence="5">Flagellar basal-body rod protein FlgC</fullName>
    </recommendedName>
</protein>
<evidence type="ECO:0000259" key="3">
    <source>
        <dbReference type="Pfam" id="PF06429"/>
    </source>
</evidence>
<evidence type="ECO:0008006" key="5">
    <source>
        <dbReference type="Google" id="ProtNLM"/>
    </source>
</evidence>
<organism evidence="4">
    <name type="scientific">hydrothermal vent metagenome</name>
    <dbReference type="NCBI Taxonomy" id="652676"/>
    <lineage>
        <taxon>unclassified sequences</taxon>
        <taxon>metagenomes</taxon>
        <taxon>ecological metagenomes</taxon>
    </lineage>
</organism>
<dbReference type="PANTHER" id="PTHR30435:SF19">
    <property type="entry name" value="FLAGELLAR BASAL-BODY ROD PROTEIN FLGG"/>
    <property type="match status" value="1"/>
</dbReference>
<accession>A0A3B0V3A2</accession>
<feature type="domain" description="Flagellar basal-body/hook protein C-terminal" evidence="3">
    <location>
        <begin position="76"/>
        <end position="116"/>
    </location>
</feature>
<evidence type="ECO:0000313" key="4">
    <source>
        <dbReference type="EMBL" id="VAW35380.1"/>
    </source>
</evidence>
<dbReference type="PANTHER" id="PTHR30435">
    <property type="entry name" value="FLAGELLAR PROTEIN"/>
    <property type="match status" value="1"/>
</dbReference>
<dbReference type="InterPro" id="IPR010930">
    <property type="entry name" value="Flg_bb/hook_C_dom"/>
</dbReference>
<sequence length="118" mass="12691">MISGISSGLSALRALTVKTNSIADNTANVNTDGFKKTRVTLHEGPAGGGTVSAYVQRLNTPGPKVYEQTSKGETLVEKSNVDLTEELPALQLNRRYFEANIKAIQTQDKMLGSLLKIV</sequence>
<feature type="domain" description="Flagellar basal body rod protein N-terminal" evidence="2">
    <location>
        <begin position="7"/>
        <end position="35"/>
    </location>
</feature>
<dbReference type="InterPro" id="IPR001444">
    <property type="entry name" value="Flag_bb_rod_N"/>
</dbReference>
<reference evidence="4" key="1">
    <citation type="submission" date="2018-06" db="EMBL/GenBank/DDBJ databases">
        <authorList>
            <person name="Zhirakovskaya E."/>
        </authorList>
    </citation>
    <scope>NUCLEOTIDE SEQUENCE</scope>
</reference>